<keyword evidence="1" id="KW-1133">Transmembrane helix</keyword>
<protein>
    <submittedName>
        <fullName evidence="3">Nucleotidyltransferase domain-containing protein</fullName>
    </submittedName>
</protein>
<dbReference type="Gene3D" id="3.30.460.10">
    <property type="entry name" value="Beta Polymerase, domain 2"/>
    <property type="match status" value="1"/>
</dbReference>
<dbReference type="InterPro" id="IPR043519">
    <property type="entry name" value="NT_sf"/>
</dbReference>
<dbReference type="SUPFAM" id="SSF81301">
    <property type="entry name" value="Nucleotidyltransferase"/>
    <property type="match status" value="1"/>
</dbReference>
<proteinExistence type="predicted"/>
<dbReference type="CDD" id="cd05403">
    <property type="entry name" value="NT_KNTase_like"/>
    <property type="match status" value="1"/>
</dbReference>
<evidence type="ECO:0000256" key="1">
    <source>
        <dbReference type="SAM" id="Phobius"/>
    </source>
</evidence>
<dbReference type="Proteomes" id="UP000885690">
    <property type="component" value="Unassembled WGS sequence"/>
</dbReference>
<evidence type="ECO:0000259" key="2">
    <source>
        <dbReference type="Pfam" id="PF18765"/>
    </source>
</evidence>
<reference evidence="3" key="1">
    <citation type="journal article" date="2020" name="mSystems">
        <title>Genome- and Community-Level Interaction Insights into Carbon Utilization and Element Cycling Functions of Hydrothermarchaeota in Hydrothermal Sediment.</title>
        <authorList>
            <person name="Zhou Z."/>
            <person name="Liu Y."/>
            <person name="Xu W."/>
            <person name="Pan J."/>
            <person name="Luo Z.H."/>
            <person name="Li M."/>
        </authorList>
    </citation>
    <scope>NUCLEOTIDE SEQUENCE [LARGE SCALE GENOMIC DNA]</scope>
    <source>
        <strain evidence="3">HyVt-115</strain>
    </source>
</reference>
<evidence type="ECO:0000313" key="3">
    <source>
        <dbReference type="EMBL" id="HDD53164.1"/>
    </source>
</evidence>
<feature type="domain" description="Polymerase beta nucleotidyltransferase" evidence="2">
    <location>
        <begin position="40"/>
        <end position="122"/>
    </location>
</feature>
<keyword evidence="1" id="KW-0472">Membrane</keyword>
<gene>
    <name evidence="3" type="ORF">ENF32_03760</name>
</gene>
<dbReference type="Pfam" id="PF18765">
    <property type="entry name" value="Polbeta"/>
    <property type="match status" value="1"/>
</dbReference>
<dbReference type="PANTHER" id="PTHR33933">
    <property type="entry name" value="NUCLEOTIDYLTRANSFERASE"/>
    <property type="match status" value="1"/>
</dbReference>
<dbReference type="AlphaFoldDB" id="A0A7C0U6C2"/>
<feature type="transmembrane region" description="Helical" evidence="1">
    <location>
        <begin position="12"/>
        <end position="33"/>
    </location>
</feature>
<dbReference type="PANTHER" id="PTHR33933:SF3">
    <property type="entry name" value="PROTEIN ADENYLYLTRANSFERASE MJ0604-RELATED"/>
    <property type="match status" value="1"/>
</dbReference>
<name>A0A7C0U6C2_9BACT</name>
<organism evidence="3">
    <name type="scientific">Thermosulfidibacter takaii</name>
    <dbReference type="NCBI Taxonomy" id="412593"/>
    <lineage>
        <taxon>Bacteria</taxon>
        <taxon>Pseudomonadati</taxon>
        <taxon>Thermosulfidibacterota</taxon>
        <taxon>Thermosulfidibacteria</taxon>
        <taxon>Thermosulfidibacterales</taxon>
        <taxon>Thermosulfidibacteraceae</taxon>
    </lineage>
</organism>
<keyword evidence="1" id="KW-0812">Transmembrane</keyword>
<comment type="caution">
    <text evidence="3">The sequence shown here is derived from an EMBL/GenBank/DDBJ whole genome shotgun (WGS) entry which is preliminary data.</text>
</comment>
<dbReference type="InterPro" id="IPR052548">
    <property type="entry name" value="Type_VII_TA_antitoxin"/>
</dbReference>
<accession>A0A7C0U6C2</accession>
<dbReference type="InterPro" id="IPR041633">
    <property type="entry name" value="Polbeta"/>
</dbReference>
<dbReference type="EMBL" id="DQWS01000143">
    <property type="protein sequence ID" value="HDD53164.1"/>
    <property type="molecule type" value="Genomic_DNA"/>
</dbReference>
<sequence>MGPLLGVRIFHSLTLLGACGFLVRGLFFGVVIVREKIREVIIDTLEEYGLKPKKMILFGSRAREDYREDSDWDVLVVVDRKLTRKEKMSISSTIRKRLADIYIDCDLILKSEEEVEFCKNLLGTVTREALREGVLL</sequence>